<dbReference type="EMBL" id="MU839827">
    <property type="protein sequence ID" value="KAK1760380.1"/>
    <property type="molecule type" value="Genomic_DNA"/>
</dbReference>
<comment type="caution">
    <text evidence="1">The sequence shown here is derived from an EMBL/GenBank/DDBJ whole genome shotgun (WGS) entry which is preliminary data.</text>
</comment>
<keyword evidence="2" id="KW-1185">Reference proteome</keyword>
<protein>
    <recommendedName>
        <fullName evidence="3">F-box domain-containing protein</fullName>
    </recommendedName>
</protein>
<proteinExistence type="predicted"/>
<accession>A0AAJ0FGR4</accession>
<evidence type="ECO:0000313" key="1">
    <source>
        <dbReference type="EMBL" id="KAK1760380.1"/>
    </source>
</evidence>
<dbReference type="AlphaFoldDB" id="A0AAJ0FGR4"/>
<evidence type="ECO:0008006" key="3">
    <source>
        <dbReference type="Google" id="ProtNLM"/>
    </source>
</evidence>
<gene>
    <name evidence="1" type="ORF">QBC47DRAFT_427578</name>
</gene>
<dbReference type="Proteomes" id="UP001239445">
    <property type="component" value="Unassembled WGS sequence"/>
</dbReference>
<organism evidence="1 2">
    <name type="scientific">Echria macrotheca</name>
    <dbReference type="NCBI Taxonomy" id="438768"/>
    <lineage>
        <taxon>Eukaryota</taxon>
        <taxon>Fungi</taxon>
        <taxon>Dikarya</taxon>
        <taxon>Ascomycota</taxon>
        <taxon>Pezizomycotina</taxon>
        <taxon>Sordariomycetes</taxon>
        <taxon>Sordariomycetidae</taxon>
        <taxon>Sordariales</taxon>
        <taxon>Schizotheciaceae</taxon>
        <taxon>Echria</taxon>
    </lineage>
</organism>
<reference evidence="1" key="1">
    <citation type="submission" date="2023-06" db="EMBL/GenBank/DDBJ databases">
        <title>Genome-scale phylogeny and comparative genomics of the fungal order Sordariales.</title>
        <authorList>
            <consortium name="Lawrence Berkeley National Laboratory"/>
            <person name="Hensen N."/>
            <person name="Bonometti L."/>
            <person name="Westerberg I."/>
            <person name="Brannstrom I.O."/>
            <person name="Guillou S."/>
            <person name="Cros-Aarteil S."/>
            <person name="Calhoun S."/>
            <person name="Haridas S."/>
            <person name="Kuo A."/>
            <person name="Mondo S."/>
            <person name="Pangilinan J."/>
            <person name="Riley R."/>
            <person name="Labutti K."/>
            <person name="Andreopoulos B."/>
            <person name="Lipzen A."/>
            <person name="Chen C."/>
            <person name="Yanf M."/>
            <person name="Daum C."/>
            <person name="Ng V."/>
            <person name="Clum A."/>
            <person name="Steindorff A."/>
            <person name="Ohm R."/>
            <person name="Martin F."/>
            <person name="Silar P."/>
            <person name="Natvig D."/>
            <person name="Lalanne C."/>
            <person name="Gautier V."/>
            <person name="Ament-Velasquez S.L."/>
            <person name="Kruys A."/>
            <person name="Hutchinson M.I."/>
            <person name="Powell A.J."/>
            <person name="Barry K."/>
            <person name="Miller A.N."/>
            <person name="Grigoriev I.V."/>
            <person name="Debuchy R."/>
            <person name="Gladieux P."/>
            <person name="Thoren M.H."/>
            <person name="Johannesson H."/>
        </authorList>
    </citation>
    <scope>NUCLEOTIDE SEQUENCE</scope>
    <source>
        <strain evidence="1">PSN4</strain>
    </source>
</reference>
<dbReference type="Gene3D" id="3.80.10.10">
    <property type="entry name" value="Ribonuclease Inhibitor"/>
    <property type="match status" value="1"/>
</dbReference>
<dbReference type="SUPFAM" id="SSF52047">
    <property type="entry name" value="RNI-like"/>
    <property type="match status" value="1"/>
</dbReference>
<dbReference type="InterPro" id="IPR032675">
    <property type="entry name" value="LRR_dom_sf"/>
</dbReference>
<sequence length="662" mass="75684">MAPPARRLDDLPVEIISLVAEWLSAEHMPSLVAFAQASKFCHSIAQRLLFHTIHLETPHLNTLGEQRFIGWLQQFQALLDRHDAFRYVRRLYIRESFEDFREVEDNEQPPLRRLTSPFVGDDPLSALDADRDPESYTALIPLTDFSYASAEDACKENGSEGWQVLARLLQQLTGLAELHFRSFSQFPPCLLDALHQHRPRCRLFLDTFRLRSLHSEDPDPYELRLVTSPCLYRVRMLCWPRTDAESSSNQPRSDNADAIKRIVSTMAPNVREISLTYLAFYDRHRASELPSPGWLPDSDATTTTMSDRAARGSVRTLLLAGRKNWLLPADELKRWSLSTNFASLRVLGLTFTNGVSSAMIRSLAGERDLSSLTTLALSVKRATRDSPAYYEEVQCFLGGLTHLSTLHLLYFEPRLRPAGPELTQLGSSLRTLTLRGGVIIEDPRVISHLGETSPLLEELAIPLPRSGGDEAEVNLYRTLGASLPRLRRLALTLDSWHRFFKGADAVNPEFDDFERQLCGRSNLLNGQLIWLLRDHAVDETLARSIFDAISSAKPRDLAVPLDCLRIHVPRVSFDSRMIREVPDLERVITDLRRSWLLTRSVRDDRPGELVVSHVIGYKSYWGRRPYLDRFEPRWTLYDVVDHIWPGGDERFFKWQSQPLQVQ</sequence>
<evidence type="ECO:0000313" key="2">
    <source>
        <dbReference type="Proteomes" id="UP001239445"/>
    </source>
</evidence>
<name>A0AAJ0FGR4_9PEZI</name>